<organism evidence="17 18">
    <name type="scientific">Melghirimyces profundicolus</name>
    <dbReference type="NCBI Taxonomy" id="1242148"/>
    <lineage>
        <taxon>Bacteria</taxon>
        <taxon>Bacillati</taxon>
        <taxon>Bacillota</taxon>
        <taxon>Bacilli</taxon>
        <taxon>Bacillales</taxon>
        <taxon>Thermoactinomycetaceae</taxon>
        <taxon>Melghirimyces</taxon>
    </lineage>
</organism>
<dbReference type="EMBL" id="QBKR01000014">
    <property type="protein sequence ID" value="PTX58878.1"/>
    <property type="molecule type" value="Genomic_DNA"/>
</dbReference>
<feature type="binding site" description="in other chain" evidence="13">
    <location>
        <position position="173"/>
    </location>
    <ligand>
        <name>deamido-NAD(+)</name>
        <dbReference type="ChEBI" id="CHEBI:58437"/>
        <note>ligand shared between two neighboring subunits</note>
    </ligand>
</feature>
<dbReference type="PANTHER" id="PTHR23090">
    <property type="entry name" value="NH 3 /GLUTAMINE-DEPENDENT NAD + SYNTHETASE"/>
    <property type="match status" value="1"/>
</dbReference>
<keyword evidence="6 13" id="KW-0067">ATP-binding</keyword>
<name>A0A2T6BS18_9BACL</name>
<evidence type="ECO:0000256" key="10">
    <source>
        <dbReference type="ARBA" id="ARBA00055966"/>
    </source>
</evidence>
<accession>A0A2T6BS18</accession>
<keyword evidence="8 13" id="KW-0520">NAD</keyword>
<dbReference type="EC" id="6.3.1.5" evidence="11 13"/>
<dbReference type="Pfam" id="PF02540">
    <property type="entry name" value="NAD_synthase"/>
    <property type="match status" value="1"/>
</dbReference>
<dbReference type="GO" id="GO:0009435">
    <property type="term" value="P:NAD+ biosynthetic process"/>
    <property type="evidence" value="ECO:0007669"/>
    <property type="project" value="UniProtKB-UniRule"/>
</dbReference>
<dbReference type="NCBIfam" id="TIGR00552">
    <property type="entry name" value="nadE"/>
    <property type="match status" value="1"/>
</dbReference>
<dbReference type="OrthoDB" id="9803818at2"/>
<dbReference type="InterPro" id="IPR022926">
    <property type="entry name" value="NH(3)-dep_NAD(+)_synth"/>
</dbReference>
<feature type="binding site" evidence="13">
    <location>
        <position position="211"/>
    </location>
    <ligand>
        <name>ATP</name>
        <dbReference type="ChEBI" id="CHEBI:30616"/>
    </ligand>
</feature>
<feature type="binding site" evidence="13">
    <location>
        <begin position="46"/>
        <end position="53"/>
    </location>
    <ligand>
        <name>ATP</name>
        <dbReference type="ChEBI" id="CHEBI:30616"/>
    </ligand>
</feature>
<dbReference type="InterPro" id="IPR003694">
    <property type="entry name" value="NAD_synthase"/>
</dbReference>
<comment type="catalytic activity">
    <reaction evidence="9 13 15">
        <text>deamido-NAD(+) + NH4(+) + ATP = AMP + diphosphate + NAD(+) + H(+)</text>
        <dbReference type="Rhea" id="RHEA:21188"/>
        <dbReference type="ChEBI" id="CHEBI:15378"/>
        <dbReference type="ChEBI" id="CHEBI:28938"/>
        <dbReference type="ChEBI" id="CHEBI:30616"/>
        <dbReference type="ChEBI" id="CHEBI:33019"/>
        <dbReference type="ChEBI" id="CHEBI:57540"/>
        <dbReference type="ChEBI" id="CHEBI:58437"/>
        <dbReference type="ChEBI" id="CHEBI:456215"/>
        <dbReference type="EC" id="6.3.1.5"/>
    </reaction>
</comment>
<sequence length="281" mass="31777">MDTIQREIIEELCVKPEINPKEEVRNRIDFIKGYLKSTGTQGLVLGISGGQDSTLAGKLCQMAVDELRQETGEAYRFVAMRLPYGVQRDEEDARRALRFIQPDETLTFNIREAVDGSARAFKEATGRNLSDYVKGNTKARERMIAQYEVAGTYNLLVVGTDHAAEAVTGFFTKHGDGACDLIPLFGLNKRQGKQLLKHLGAEAALYEKTPTADLLDENPGRSDEDELQLRYDQIDDYLEGKEIESDAKQRIEQKFLATRHKRTTPVSPFDDWWKSKRIRGS</sequence>
<keyword evidence="5 13" id="KW-0547">Nucleotide-binding</keyword>
<evidence type="ECO:0000313" key="18">
    <source>
        <dbReference type="Proteomes" id="UP000244240"/>
    </source>
</evidence>
<dbReference type="GO" id="GO:0046872">
    <property type="term" value="F:metal ion binding"/>
    <property type="evidence" value="ECO:0007669"/>
    <property type="project" value="UniProtKB-KW"/>
</dbReference>
<evidence type="ECO:0000256" key="7">
    <source>
        <dbReference type="ARBA" id="ARBA00022842"/>
    </source>
</evidence>
<proteinExistence type="inferred from homology"/>
<evidence type="ECO:0000256" key="1">
    <source>
        <dbReference type="ARBA" id="ARBA00005859"/>
    </source>
</evidence>
<keyword evidence="18" id="KW-1185">Reference proteome</keyword>
<evidence type="ECO:0000313" key="17">
    <source>
        <dbReference type="EMBL" id="PTX58878.1"/>
    </source>
</evidence>
<dbReference type="CDD" id="cd00553">
    <property type="entry name" value="NAD_synthase"/>
    <property type="match status" value="1"/>
</dbReference>
<comment type="similarity">
    <text evidence="1 13 14">Belongs to the NAD synthetase family.</text>
</comment>
<dbReference type="NCBIfam" id="NF001979">
    <property type="entry name" value="PRK00768.1"/>
    <property type="match status" value="1"/>
</dbReference>
<keyword evidence="3 13" id="KW-0436">Ligase</keyword>
<dbReference type="HAMAP" id="MF_00193">
    <property type="entry name" value="NadE_ammonia_dep"/>
    <property type="match status" value="1"/>
</dbReference>
<feature type="binding site" description="in other chain" evidence="13">
    <location>
        <begin position="260"/>
        <end position="261"/>
    </location>
    <ligand>
        <name>deamido-NAD(+)</name>
        <dbReference type="ChEBI" id="CHEBI:58437"/>
        <note>ligand shared between two neighboring subunits</note>
    </ligand>
</feature>
<dbReference type="InterPro" id="IPR014729">
    <property type="entry name" value="Rossmann-like_a/b/a_fold"/>
</dbReference>
<protein>
    <recommendedName>
        <fullName evidence="12 13">NH(3)-dependent NAD(+) synthetase</fullName>
        <ecNumber evidence="11 13">6.3.1.5</ecNumber>
    </recommendedName>
</protein>
<keyword evidence="4 13" id="KW-0479">Metal-binding</keyword>
<evidence type="ECO:0000256" key="11">
    <source>
        <dbReference type="ARBA" id="ARBA00066987"/>
    </source>
</evidence>
<evidence type="ECO:0000256" key="8">
    <source>
        <dbReference type="ARBA" id="ARBA00023027"/>
    </source>
</evidence>
<dbReference type="FunFam" id="3.40.50.620:FF:000015">
    <property type="entry name" value="NH(3)-dependent NAD(+) synthetase"/>
    <property type="match status" value="1"/>
</dbReference>
<evidence type="ECO:0000256" key="14">
    <source>
        <dbReference type="RuleBase" id="RU003811"/>
    </source>
</evidence>
<dbReference type="GO" id="GO:0005524">
    <property type="term" value="F:ATP binding"/>
    <property type="evidence" value="ECO:0007669"/>
    <property type="project" value="UniProtKB-UniRule"/>
</dbReference>
<dbReference type="AlphaFoldDB" id="A0A2T6BS18"/>
<feature type="binding site" evidence="13">
    <location>
        <position position="160"/>
    </location>
    <ligand>
        <name>ATP</name>
        <dbReference type="ChEBI" id="CHEBI:30616"/>
    </ligand>
</feature>
<dbReference type="GO" id="GO:0005737">
    <property type="term" value="C:cytoplasm"/>
    <property type="evidence" value="ECO:0007669"/>
    <property type="project" value="InterPro"/>
</dbReference>
<evidence type="ECO:0000256" key="5">
    <source>
        <dbReference type="ARBA" id="ARBA00022741"/>
    </source>
</evidence>
<evidence type="ECO:0000259" key="16">
    <source>
        <dbReference type="Pfam" id="PF02540"/>
    </source>
</evidence>
<keyword evidence="7 13" id="KW-0460">Magnesium</keyword>
<dbReference type="UniPathway" id="UPA00253">
    <property type="reaction ID" value="UER00333"/>
</dbReference>
<feature type="domain" description="NAD/GMP synthase" evidence="16">
    <location>
        <begin position="24"/>
        <end position="265"/>
    </location>
</feature>
<feature type="binding site" evidence="13">
    <location>
        <position position="52"/>
    </location>
    <ligand>
        <name>Mg(2+)</name>
        <dbReference type="ChEBI" id="CHEBI:18420"/>
    </ligand>
</feature>
<dbReference type="GO" id="GO:0004359">
    <property type="term" value="F:glutaminase activity"/>
    <property type="evidence" value="ECO:0007669"/>
    <property type="project" value="InterPro"/>
</dbReference>
<reference evidence="17 18" key="1">
    <citation type="submission" date="2018-04" db="EMBL/GenBank/DDBJ databases">
        <title>Genomic Encyclopedia of Archaeal and Bacterial Type Strains, Phase II (KMG-II): from individual species to whole genera.</title>
        <authorList>
            <person name="Goeker M."/>
        </authorList>
    </citation>
    <scope>NUCLEOTIDE SEQUENCE [LARGE SCALE GENOMIC DNA]</scope>
    <source>
        <strain evidence="17 18">DSM 45787</strain>
    </source>
</reference>
<evidence type="ECO:0000256" key="6">
    <source>
        <dbReference type="ARBA" id="ARBA00022840"/>
    </source>
</evidence>
<feature type="binding site" evidence="13">
    <location>
        <position position="165"/>
    </location>
    <ligand>
        <name>Mg(2+)</name>
        <dbReference type="ChEBI" id="CHEBI:18420"/>
    </ligand>
</feature>
<dbReference type="Proteomes" id="UP000244240">
    <property type="component" value="Unassembled WGS sequence"/>
</dbReference>
<feature type="binding site" description="in other chain" evidence="13">
    <location>
        <position position="140"/>
    </location>
    <ligand>
        <name>deamido-NAD(+)</name>
        <dbReference type="ChEBI" id="CHEBI:58437"/>
        <note>ligand shared between two neighboring subunits</note>
    </ligand>
</feature>
<gene>
    <name evidence="13" type="primary">nadE</name>
    <name evidence="17" type="ORF">C8P63_11460</name>
</gene>
<dbReference type="InterPro" id="IPR022310">
    <property type="entry name" value="NAD/GMP_synthase"/>
</dbReference>
<comment type="pathway">
    <text evidence="13">Cofactor biosynthesis; NAD(+) biosynthesis; NAD(+) from deamido-NAD(+) (ammonia route): step 1/1.</text>
</comment>
<feature type="binding site" evidence="13">
    <location>
        <position position="180"/>
    </location>
    <ligand>
        <name>deamido-NAD(+)</name>
        <dbReference type="ChEBI" id="CHEBI:58437"/>
        <note>ligand shared between two neighboring subunits</note>
    </ligand>
</feature>
<comment type="function">
    <text evidence="10 13">Catalyzes the ATP-dependent amidation of deamido-NAD to form NAD. Uses ammonia as a nitrogen source.</text>
</comment>
<evidence type="ECO:0000256" key="13">
    <source>
        <dbReference type="HAMAP-Rule" id="MF_00193"/>
    </source>
</evidence>
<evidence type="ECO:0000256" key="3">
    <source>
        <dbReference type="ARBA" id="ARBA00022598"/>
    </source>
</evidence>
<comment type="caution">
    <text evidence="17">The sequence shown here is derived from an EMBL/GenBank/DDBJ whole genome shotgun (WGS) entry which is preliminary data.</text>
</comment>
<dbReference type="GO" id="GO:0008795">
    <property type="term" value="F:NAD+ synthase activity"/>
    <property type="evidence" value="ECO:0007669"/>
    <property type="project" value="UniProtKB-UniRule"/>
</dbReference>
<dbReference type="SUPFAM" id="SSF52402">
    <property type="entry name" value="Adenine nucleotide alpha hydrolases-like"/>
    <property type="match status" value="1"/>
</dbReference>
<comment type="subunit">
    <text evidence="2 13">Homodimer.</text>
</comment>
<dbReference type="GO" id="GO:0003952">
    <property type="term" value="F:NAD+ synthase (glutamine-hydrolyzing) activity"/>
    <property type="evidence" value="ECO:0007669"/>
    <property type="project" value="InterPro"/>
</dbReference>
<dbReference type="Gene3D" id="3.40.50.620">
    <property type="entry name" value="HUPs"/>
    <property type="match status" value="1"/>
</dbReference>
<dbReference type="PANTHER" id="PTHR23090:SF7">
    <property type="entry name" value="NH(3)-DEPENDENT NAD(+) SYNTHETASE"/>
    <property type="match status" value="1"/>
</dbReference>
<evidence type="ECO:0000256" key="2">
    <source>
        <dbReference type="ARBA" id="ARBA00011738"/>
    </source>
</evidence>
<evidence type="ECO:0000256" key="12">
    <source>
        <dbReference type="ARBA" id="ARBA00070926"/>
    </source>
</evidence>
<evidence type="ECO:0000256" key="4">
    <source>
        <dbReference type="ARBA" id="ARBA00022723"/>
    </source>
</evidence>
<evidence type="ECO:0000256" key="15">
    <source>
        <dbReference type="RuleBase" id="RU003812"/>
    </source>
</evidence>
<feature type="binding site" evidence="13">
    <location>
        <position position="189"/>
    </location>
    <ligand>
        <name>ATP</name>
        <dbReference type="ChEBI" id="CHEBI:30616"/>
    </ligand>
</feature>
<evidence type="ECO:0000256" key="9">
    <source>
        <dbReference type="ARBA" id="ARBA00051206"/>
    </source>
</evidence>